<comment type="caution">
    <text evidence="12">The sequence shown here is derived from an EMBL/GenBank/DDBJ whole genome shotgun (WGS) entry which is preliminary data.</text>
</comment>
<evidence type="ECO:0000313" key="13">
    <source>
        <dbReference type="Proteomes" id="UP001176429"/>
    </source>
</evidence>
<evidence type="ECO:0000256" key="5">
    <source>
        <dbReference type="ARBA" id="ARBA00022519"/>
    </source>
</evidence>
<keyword evidence="4" id="KW-1003">Cell membrane</keyword>
<dbReference type="PANTHER" id="PTHR33446:SF2">
    <property type="entry name" value="PROTEIN TONB"/>
    <property type="match status" value="1"/>
</dbReference>
<keyword evidence="13" id="KW-1185">Reference proteome</keyword>
<dbReference type="Proteomes" id="UP001176429">
    <property type="component" value="Unassembled WGS sequence"/>
</dbReference>
<keyword evidence="9" id="KW-0472">Membrane</keyword>
<name>A0ABT9BDD5_9BACT</name>
<evidence type="ECO:0000256" key="6">
    <source>
        <dbReference type="ARBA" id="ARBA00022692"/>
    </source>
</evidence>
<dbReference type="Gene3D" id="3.30.1150.10">
    <property type="match status" value="1"/>
</dbReference>
<sequence length="153" mass="16281">MKYLLHLLLMLPLASLAQQTPAPTTDKQPIVLRSNRMQVQAKSAANRPDKAPSFPGGAAALGVFFQQYAKYPDAARVKGINGNVLLTALVNADGTLSDFKVAQSLSPDCDAEAIRAAAQLPPWQPATRRGVPVPCLIQLPVPFGNANVLKVAK</sequence>
<dbReference type="InterPro" id="IPR006260">
    <property type="entry name" value="TonB/TolA_C"/>
</dbReference>
<dbReference type="InterPro" id="IPR037682">
    <property type="entry name" value="TonB_C"/>
</dbReference>
<evidence type="ECO:0000256" key="10">
    <source>
        <dbReference type="SAM" id="SignalP"/>
    </source>
</evidence>
<dbReference type="SUPFAM" id="SSF74653">
    <property type="entry name" value="TolA/TonB C-terminal domain"/>
    <property type="match status" value="1"/>
</dbReference>
<keyword evidence="8" id="KW-1133">Transmembrane helix</keyword>
<evidence type="ECO:0000256" key="3">
    <source>
        <dbReference type="ARBA" id="ARBA00022448"/>
    </source>
</evidence>
<feature type="domain" description="TonB C-terminal" evidence="11">
    <location>
        <begin position="56"/>
        <end position="152"/>
    </location>
</feature>
<dbReference type="EMBL" id="JAUQSY010000010">
    <property type="protein sequence ID" value="MDO7876277.1"/>
    <property type="molecule type" value="Genomic_DNA"/>
</dbReference>
<proteinExistence type="inferred from homology"/>
<reference evidence="12" key="1">
    <citation type="submission" date="2023-07" db="EMBL/GenBank/DDBJ databases">
        <authorList>
            <person name="Kim M.K."/>
        </authorList>
    </citation>
    <scope>NUCLEOTIDE SEQUENCE</scope>
    <source>
        <strain evidence="12">ASUV-10-1</strain>
    </source>
</reference>
<evidence type="ECO:0000256" key="1">
    <source>
        <dbReference type="ARBA" id="ARBA00004383"/>
    </source>
</evidence>
<feature type="signal peptide" evidence="10">
    <location>
        <begin position="1"/>
        <end position="17"/>
    </location>
</feature>
<evidence type="ECO:0000256" key="9">
    <source>
        <dbReference type="ARBA" id="ARBA00023136"/>
    </source>
</evidence>
<accession>A0ABT9BDD5</accession>
<dbReference type="Pfam" id="PF03544">
    <property type="entry name" value="TonB_C"/>
    <property type="match status" value="1"/>
</dbReference>
<evidence type="ECO:0000256" key="8">
    <source>
        <dbReference type="ARBA" id="ARBA00022989"/>
    </source>
</evidence>
<dbReference type="NCBIfam" id="TIGR01352">
    <property type="entry name" value="tonB_Cterm"/>
    <property type="match status" value="1"/>
</dbReference>
<keyword evidence="5" id="KW-0997">Cell inner membrane</keyword>
<keyword evidence="10" id="KW-0732">Signal</keyword>
<comment type="similarity">
    <text evidence="2">Belongs to the TonB family.</text>
</comment>
<evidence type="ECO:0000256" key="4">
    <source>
        <dbReference type="ARBA" id="ARBA00022475"/>
    </source>
</evidence>
<feature type="chain" id="PRO_5045802321" evidence="10">
    <location>
        <begin position="18"/>
        <end position="153"/>
    </location>
</feature>
<dbReference type="RefSeq" id="WP_305007632.1">
    <property type="nucleotide sequence ID" value="NZ_JAUQSY010000010.1"/>
</dbReference>
<gene>
    <name evidence="12" type="ORF">Q5H93_16145</name>
</gene>
<organism evidence="12 13">
    <name type="scientific">Hymenobacter aranciens</name>
    <dbReference type="NCBI Taxonomy" id="3063996"/>
    <lineage>
        <taxon>Bacteria</taxon>
        <taxon>Pseudomonadati</taxon>
        <taxon>Bacteroidota</taxon>
        <taxon>Cytophagia</taxon>
        <taxon>Cytophagales</taxon>
        <taxon>Hymenobacteraceae</taxon>
        <taxon>Hymenobacter</taxon>
    </lineage>
</organism>
<dbReference type="PANTHER" id="PTHR33446">
    <property type="entry name" value="PROTEIN TONB-RELATED"/>
    <property type="match status" value="1"/>
</dbReference>
<keyword evidence="7" id="KW-0653">Protein transport</keyword>
<evidence type="ECO:0000313" key="12">
    <source>
        <dbReference type="EMBL" id="MDO7876277.1"/>
    </source>
</evidence>
<dbReference type="PROSITE" id="PS52015">
    <property type="entry name" value="TONB_CTD"/>
    <property type="match status" value="1"/>
</dbReference>
<comment type="subcellular location">
    <subcellularLocation>
        <location evidence="1">Cell inner membrane</location>
        <topology evidence="1">Single-pass membrane protein</topology>
        <orientation evidence="1">Periplasmic side</orientation>
    </subcellularLocation>
</comment>
<protein>
    <submittedName>
        <fullName evidence="12">Energy transducer TonB</fullName>
    </submittedName>
</protein>
<dbReference type="InterPro" id="IPR051045">
    <property type="entry name" value="TonB-dependent_transducer"/>
</dbReference>
<keyword evidence="6" id="KW-0812">Transmembrane</keyword>
<evidence type="ECO:0000256" key="2">
    <source>
        <dbReference type="ARBA" id="ARBA00006555"/>
    </source>
</evidence>
<keyword evidence="3" id="KW-0813">Transport</keyword>
<evidence type="ECO:0000259" key="11">
    <source>
        <dbReference type="PROSITE" id="PS52015"/>
    </source>
</evidence>
<evidence type="ECO:0000256" key="7">
    <source>
        <dbReference type="ARBA" id="ARBA00022927"/>
    </source>
</evidence>